<reference evidence="8" key="2">
    <citation type="submission" date="2015-01" db="EMBL/GenBank/DDBJ databases">
        <title>Evolutionary Origins and Diversification of the Mycorrhizal Mutualists.</title>
        <authorList>
            <consortium name="DOE Joint Genome Institute"/>
            <consortium name="Mycorrhizal Genomics Consortium"/>
            <person name="Kohler A."/>
            <person name="Kuo A."/>
            <person name="Nagy L.G."/>
            <person name="Floudas D."/>
            <person name="Copeland A."/>
            <person name="Barry K.W."/>
            <person name="Cichocki N."/>
            <person name="Veneault-Fourrey C."/>
            <person name="LaButti K."/>
            <person name="Lindquist E.A."/>
            <person name="Lipzen A."/>
            <person name="Lundell T."/>
            <person name="Morin E."/>
            <person name="Murat C."/>
            <person name="Riley R."/>
            <person name="Ohm R."/>
            <person name="Sun H."/>
            <person name="Tunlid A."/>
            <person name="Henrissat B."/>
            <person name="Grigoriev I.V."/>
            <person name="Hibbett D.S."/>
            <person name="Martin F."/>
        </authorList>
    </citation>
    <scope>NUCLEOTIDE SEQUENCE [LARGE SCALE GENOMIC DNA]</scope>
    <source>
        <strain evidence="8">Ve08.2h10</strain>
    </source>
</reference>
<accession>A0A0D0DUE6</accession>
<dbReference type="GO" id="GO:0008239">
    <property type="term" value="F:dipeptidyl-peptidase activity"/>
    <property type="evidence" value="ECO:0007669"/>
    <property type="project" value="TreeGrafter"/>
</dbReference>
<proteinExistence type="inferred from homology"/>
<dbReference type="InterPro" id="IPR008758">
    <property type="entry name" value="Peptidase_S28"/>
</dbReference>
<evidence type="ECO:0000256" key="5">
    <source>
        <dbReference type="ARBA" id="ARBA00023180"/>
    </source>
</evidence>
<feature type="signal peptide" evidence="6">
    <location>
        <begin position="1"/>
        <end position="21"/>
    </location>
</feature>
<evidence type="ECO:0000256" key="2">
    <source>
        <dbReference type="ARBA" id="ARBA00022670"/>
    </source>
</evidence>
<keyword evidence="5" id="KW-0325">Glycoprotein</keyword>
<name>A0A0D0DUE6_9AGAM</name>
<evidence type="ECO:0000313" key="7">
    <source>
        <dbReference type="EMBL" id="KIK97898.1"/>
    </source>
</evidence>
<evidence type="ECO:0000256" key="4">
    <source>
        <dbReference type="ARBA" id="ARBA00022801"/>
    </source>
</evidence>
<evidence type="ECO:0000256" key="6">
    <source>
        <dbReference type="SAM" id="SignalP"/>
    </source>
</evidence>
<dbReference type="EMBL" id="KN824916">
    <property type="protein sequence ID" value="KIK97898.1"/>
    <property type="molecule type" value="Genomic_DNA"/>
</dbReference>
<dbReference type="InParanoid" id="A0A0D0DUE6"/>
<dbReference type="PANTHER" id="PTHR11010:SF117">
    <property type="entry name" value="SERINE PROTEASE 16"/>
    <property type="match status" value="1"/>
</dbReference>
<protein>
    <recommendedName>
        <fullName evidence="9">Peptidase S28</fullName>
    </recommendedName>
</protein>
<dbReference type="Gene3D" id="3.40.50.1820">
    <property type="entry name" value="alpha/beta hydrolase"/>
    <property type="match status" value="2"/>
</dbReference>
<dbReference type="HOGENOM" id="CLU_023630_0_0_1"/>
<evidence type="ECO:0000313" key="8">
    <source>
        <dbReference type="Proteomes" id="UP000054538"/>
    </source>
</evidence>
<evidence type="ECO:0000256" key="1">
    <source>
        <dbReference type="ARBA" id="ARBA00011079"/>
    </source>
</evidence>
<dbReference type="Proteomes" id="UP000054538">
    <property type="component" value="Unassembled WGS sequence"/>
</dbReference>
<keyword evidence="8" id="KW-1185">Reference proteome</keyword>
<evidence type="ECO:0000256" key="3">
    <source>
        <dbReference type="ARBA" id="ARBA00022729"/>
    </source>
</evidence>
<gene>
    <name evidence="7" type="ORF">PAXRUDRAFT_824481</name>
</gene>
<keyword evidence="3 6" id="KW-0732">Signal</keyword>
<keyword evidence="2" id="KW-0645">Protease</keyword>
<evidence type="ECO:0008006" key="9">
    <source>
        <dbReference type="Google" id="ProtNLM"/>
    </source>
</evidence>
<reference evidence="7 8" key="1">
    <citation type="submission" date="2014-04" db="EMBL/GenBank/DDBJ databases">
        <authorList>
            <consortium name="DOE Joint Genome Institute"/>
            <person name="Kuo A."/>
            <person name="Kohler A."/>
            <person name="Jargeat P."/>
            <person name="Nagy L.G."/>
            <person name="Floudas D."/>
            <person name="Copeland A."/>
            <person name="Barry K.W."/>
            <person name="Cichocki N."/>
            <person name="Veneault-Fourrey C."/>
            <person name="LaButti K."/>
            <person name="Lindquist E.A."/>
            <person name="Lipzen A."/>
            <person name="Lundell T."/>
            <person name="Morin E."/>
            <person name="Murat C."/>
            <person name="Sun H."/>
            <person name="Tunlid A."/>
            <person name="Henrissat B."/>
            <person name="Grigoriev I.V."/>
            <person name="Hibbett D.S."/>
            <person name="Martin F."/>
            <person name="Nordberg H.P."/>
            <person name="Cantor M.N."/>
            <person name="Hua S.X."/>
        </authorList>
    </citation>
    <scope>NUCLEOTIDE SEQUENCE [LARGE SCALE GENOMIC DNA]</scope>
    <source>
        <strain evidence="7 8">Ve08.2h10</strain>
    </source>
</reference>
<dbReference type="SUPFAM" id="SSF53474">
    <property type="entry name" value="alpha/beta-Hydrolases"/>
    <property type="match status" value="1"/>
</dbReference>
<feature type="chain" id="PRO_5002208629" description="Peptidase S28" evidence="6">
    <location>
        <begin position="22"/>
        <end position="560"/>
    </location>
</feature>
<dbReference type="PANTHER" id="PTHR11010">
    <property type="entry name" value="PROTEASE S28 PRO-X CARBOXYPEPTIDASE-RELATED"/>
    <property type="match status" value="1"/>
</dbReference>
<dbReference type="OrthoDB" id="2130629at2759"/>
<dbReference type="AlphaFoldDB" id="A0A0D0DUE6"/>
<dbReference type="Pfam" id="PF05577">
    <property type="entry name" value="Peptidase_S28"/>
    <property type="match status" value="2"/>
</dbReference>
<keyword evidence="4" id="KW-0378">Hydrolase</keyword>
<sequence length="560" mass="62688">MRLTATLVSLSLLFLTALTSAATPSRRPFSVQDVNLWKLAAREKALAAAQRSALVLQDSVNTDFSFEPSHVRPDDPYAEFPEQFFTQPIDHTEPSQGTFKQRYWVNTRHYVPGSGGPVIILDGGETNGEGRLPFLDTGIVEILANATGGVGVILEHRYYGTSIPVSDLSTDNLRWLNNDQAAADSANFMANVKFEGVYEDLTAPNTPWIYYGGSYAGARAAHMKVLYPDLVFGAIASSGVTHAALSNWEYYDIIRKAADPICSAHIENAIKAIDALLEVPHLRQLIKGLFGLQGLEHDDDFASVIEGPLSAWQAKNWDPEVGSGRFDEFCEALSKPIVGAMHSAALPVGHEDRLLTLWDEHKVDFSILNYAQWIRENQVKRCVDTEATVEECYGTYDDDKFTDTSLDQEWRLWLFQVCTEWGYFFTAPPDPEHPRIVSKLMTMDYATKICRQAYPPGKYFTVPPMPNVTAVNALGDFAIAADRLAIIDGEVDPWRPCTPHSDYAEDREDTILQPFKLIPDAVHHYDEYGLRDITAEPPEIQQIHYEMIAFVLEWLKDFGA</sequence>
<dbReference type="GO" id="GO:0070008">
    <property type="term" value="F:serine-type exopeptidase activity"/>
    <property type="evidence" value="ECO:0007669"/>
    <property type="project" value="InterPro"/>
</dbReference>
<dbReference type="GO" id="GO:0006508">
    <property type="term" value="P:proteolysis"/>
    <property type="evidence" value="ECO:0007669"/>
    <property type="project" value="UniProtKB-KW"/>
</dbReference>
<dbReference type="InterPro" id="IPR029058">
    <property type="entry name" value="AB_hydrolase_fold"/>
</dbReference>
<comment type="similarity">
    <text evidence="1">Belongs to the peptidase S28 family.</text>
</comment>
<organism evidence="7 8">
    <name type="scientific">Paxillus rubicundulus Ve08.2h10</name>
    <dbReference type="NCBI Taxonomy" id="930991"/>
    <lineage>
        <taxon>Eukaryota</taxon>
        <taxon>Fungi</taxon>
        <taxon>Dikarya</taxon>
        <taxon>Basidiomycota</taxon>
        <taxon>Agaricomycotina</taxon>
        <taxon>Agaricomycetes</taxon>
        <taxon>Agaricomycetidae</taxon>
        <taxon>Boletales</taxon>
        <taxon>Paxilineae</taxon>
        <taxon>Paxillaceae</taxon>
        <taxon>Paxillus</taxon>
    </lineage>
</organism>